<dbReference type="Proteomes" id="UP000078237">
    <property type="component" value="Unassembled WGS sequence"/>
</dbReference>
<reference evidence="1 2" key="1">
    <citation type="journal article" date="2016" name="Genome Announc.">
        <title>Genome Sequence of Madurella mycetomatis mm55, Isolated from a Human Mycetoma Case in Sudan.</title>
        <authorList>
            <person name="Smit S."/>
            <person name="Derks M.F."/>
            <person name="Bervoets S."/>
            <person name="Fahal A."/>
            <person name="van Leeuwen W."/>
            <person name="van Belkum A."/>
            <person name="van de Sande W.W."/>
        </authorList>
    </citation>
    <scope>NUCLEOTIDE SEQUENCE [LARGE SCALE GENOMIC DNA]</scope>
    <source>
        <strain evidence="2">mm55</strain>
    </source>
</reference>
<comment type="caution">
    <text evidence="1">The sequence shown here is derived from an EMBL/GenBank/DDBJ whole genome shotgun (WGS) entry which is preliminary data.</text>
</comment>
<dbReference type="AlphaFoldDB" id="A0A175WBQ9"/>
<dbReference type="EMBL" id="LCTW02000043">
    <property type="protein sequence ID" value="KXX81055.1"/>
    <property type="molecule type" value="Genomic_DNA"/>
</dbReference>
<evidence type="ECO:0000313" key="1">
    <source>
        <dbReference type="EMBL" id="KXX81055.1"/>
    </source>
</evidence>
<gene>
    <name evidence="1" type="ORF">MMYC01_202774</name>
</gene>
<name>A0A175WBQ9_9PEZI</name>
<sequence length="442" mass="50247">MKVILRWADEPDLERPDIAYLRMPDGPRDAAYANLYSKWMAHICRVLVVGRIPGRPGYPAIPDAWFSVADSIRGEGGHGMGTYGGLLFLSQSWGAIVHRWEIDKSSALHLQARTDPKFGDQKGRITDHWHLFLPGVAGPYERQYILHREEDSVRIARRTIIDLVRSSISPESFAKLQSVEVYLPGIEFFLSENSGERPSLLVVSLTARDLDLEFQPIVDHLVQWKAWLGKMPGVLPAANGLSLFPQFITIRPVFKRYTICGADIETEALSWNPDLTSMADFRLLMTKIWPKGTDKKAYSSDSSLIGITQHRPGAVSIWTSVTLIYSINPNQNKPKFVAGPDTDYDQWRSICRMIVKPDVLVSLVDGESMPRSGNHDIEQPFGYRDIYQTPSNSLYRALQDDLIPRVTRHYDYQLWDENVTSQLKTVKPWEEQPFPFGVFWAG</sequence>
<protein>
    <submittedName>
        <fullName evidence="1">Uncharacterized protein</fullName>
    </submittedName>
</protein>
<proteinExistence type="predicted"/>
<evidence type="ECO:0000313" key="2">
    <source>
        <dbReference type="Proteomes" id="UP000078237"/>
    </source>
</evidence>
<dbReference type="VEuPathDB" id="FungiDB:MMYC01_202774"/>
<dbReference type="STRING" id="100816.A0A175WBQ9"/>
<dbReference type="OrthoDB" id="4850289at2759"/>
<accession>A0A175WBQ9</accession>
<organism evidence="1 2">
    <name type="scientific">Madurella mycetomatis</name>
    <dbReference type="NCBI Taxonomy" id="100816"/>
    <lineage>
        <taxon>Eukaryota</taxon>
        <taxon>Fungi</taxon>
        <taxon>Dikarya</taxon>
        <taxon>Ascomycota</taxon>
        <taxon>Pezizomycotina</taxon>
        <taxon>Sordariomycetes</taxon>
        <taxon>Sordariomycetidae</taxon>
        <taxon>Sordariales</taxon>
        <taxon>Sordariales incertae sedis</taxon>
        <taxon>Madurella</taxon>
    </lineage>
</organism>
<keyword evidence="2" id="KW-1185">Reference proteome</keyword>